<accession>A0AAN6M063</accession>
<sequence>MTTGLLSLPSELLLQILEYVVDNGPHAGLTSSVVPVSGHGGTSQTLTNSVLDPTYSSAACLQILLVCRRLQEIFTKVAFQRTVFVVPGGYCTSLTTFQPLQHHQLESLRSIILLFEPYRFGSMTSWKWPFNVEALHLDTLTIAFTHTSPGDPRASDQLTAQNTLELVRLLRKLEHVKRLRFMQNGTFANPSFRTWYSQLVGLVLKEDHYQRYDASGGPHIESTWWSWHFNAAEKSFEFVARPVKAVVPEPSYMEMVAPLVAQLMSEMELAST</sequence>
<comment type="caution">
    <text evidence="1">The sequence shown here is derived from an EMBL/GenBank/DDBJ whole genome shotgun (WGS) entry which is preliminary data.</text>
</comment>
<reference evidence="1 2" key="1">
    <citation type="submission" date="2021-02" db="EMBL/GenBank/DDBJ databases">
        <title>Genome assembly of Pseudopithomyces chartarum.</title>
        <authorList>
            <person name="Jauregui R."/>
            <person name="Singh J."/>
            <person name="Voisey C."/>
        </authorList>
    </citation>
    <scope>NUCLEOTIDE SEQUENCE [LARGE SCALE GENOMIC DNA]</scope>
    <source>
        <strain evidence="1 2">AGR01</strain>
    </source>
</reference>
<organism evidence="1 2">
    <name type="scientific">Pseudopithomyces chartarum</name>
    <dbReference type="NCBI Taxonomy" id="1892770"/>
    <lineage>
        <taxon>Eukaryota</taxon>
        <taxon>Fungi</taxon>
        <taxon>Dikarya</taxon>
        <taxon>Ascomycota</taxon>
        <taxon>Pezizomycotina</taxon>
        <taxon>Dothideomycetes</taxon>
        <taxon>Pleosporomycetidae</taxon>
        <taxon>Pleosporales</taxon>
        <taxon>Massarineae</taxon>
        <taxon>Didymosphaeriaceae</taxon>
        <taxon>Pseudopithomyces</taxon>
    </lineage>
</organism>
<evidence type="ECO:0000313" key="1">
    <source>
        <dbReference type="EMBL" id="KAK3214000.1"/>
    </source>
</evidence>
<evidence type="ECO:0008006" key="3">
    <source>
        <dbReference type="Google" id="ProtNLM"/>
    </source>
</evidence>
<protein>
    <recommendedName>
        <fullName evidence="3">F-box domain-containing protein</fullName>
    </recommendedName>
</protein>
<keyword evidence="2" id="KW-1185">Reference proteome</keyword>
<proteinExistence type="predicted"/>
<gene>
    <name evidence="1" type="ORF">GRF29_28g1746877</name>
</gene>
<name>A0AAN6M063_9PLEO</name>
<dbReference type="AlphaFoldDB" id="A0AAN6M063"/>
<evidence type="ECO:0000313" key="2">
    <source>
        <dbReference type="Proteomes" id="UP001280581"/>
    </source>
</evidence>
<dbReference type="Proteomes" id="UP001280581">
    <property type="component" value="Unassembled WGS sequence"/>
</dbReference>
<dbReference type="EMBL" id="WVTA01000004">
    <property type="protein sequence ID" value="KAK3214000.1"/>
    <property type="molecule type" value="Genomic_DNA"/>
</dbReference>